<dbReference type="InterPro" id="IPR050386">
    <property type="entry name" value="Glycosyl_hydrolase_5"/>
</dbReference>
<evidence type="ECO:0000256" key="1">
    <source>
        <dbReference type="ARBA" id="ARBA00005641"/>
    </source>
</evidence>
<dbReference type="SUPFAM" id="SSF51445">
    <property type="entry name" value="(Trans)glycosidases"/>
    <property type="match status" value="1"/>
</dbReference>
<feature type="signal peptide" evidence="5">
    <location>
        <begin position="1"/>
        <end position="23"/>
    </location>
</feature>
<comment type="similarity">
    <text evidence="1 4">Belongs to the glycosyl hydrolase 5 (cellulase A) family.</text>
</comment>
<gene>
    <name evidence="7" type="ORF">HD556DRAFT_1442031</name>
</gene>
<dbReference type="GO" id="GO:0008422">
    <property type="term" value="F:beta-glucosidase activity"/>
    <property type="evidence" value="ECO:0007669"/>
    <property type="project" value="TreeGrafter"/>
</dbReference>
<organism evidence="7 8">
    <name type="scientific">Suillus plorans</name>
    <dbReference type="NCBI Taxonomy" id="116603"/>
    <lineage>
        <taxon>Eukaryota</taxon>
        <taxon>Fungi</taxon>
        <taxon>Dikarya</taxon>
        <taxon>Basidiomycota</taxon>
        <taxon>Agaricomycotina</taxon>
        <taxon>Agaricomycetes</taxon>
        <taxon>Agaricomycetidae</taxon>
        <taxon>Boletales</taxon>
        <taxon>Suillineae</taxon>
        <taxon>Suillaceae</taxon>
        <taxon>Suillus</taxon>
    </lineage>
</organism>
<evidence type="ECO:0000256" key="4">
    <source>
        <dbReference type="RuleBase" id="RU361153"/>
    </source>
</evidence>
<dbReference type="GO" id="GO:0009986">
    <property type="term" value="C:cell surface"/>
    <property type="evidence" value="ECO:0007669"/>
    <property type="project" value="TreeGrafter"/>
</dbReference>
<evidence type="ECO:0000259" key="6">
    <source>
        <dbReference type="Pfam" id="PF00150"/>
    </source>
</evidence>
<dbReference type="AlphaFoldDB" id="A0A9P7DJI0"/>
<keyword evidence="5" id="KW-0732">Signal</keyword>
<keyword evidence="8" id="KW-1185">Reference proteome</keyword>
<dbReference type="PANTHER" id="PTHR31297">
    <property type="entry name" value="GLUCAN ENDO-1,6-BETA-GLUCOSIDASE B"/>
    <property type="match status" value="1"/>
</dbReference>
<comment type="caution">
    <text evidence="7">The sequence shown here is derived from an EMBL/GenBank/DDBJ whole genome shotgun (WGS) entry which is preliminary data.</text>
</comment>
<evidence type="ECO:0000256" key="5">
    <source>
        <dbReference type="SAM" id="SignalP"/>
    </source>
</evidence>
<dbReference type="InterPro" id="IPR017853">
    <property type="entry name" value="GH"/>
</dbReference>
<sequence>MPPLNSLLSLVVLALSAVPSVLSFQPGFNYGSEKVRGVNLGGWLVLEPWITPSIFQNTGNSDIVDEWTFGEYQDHDTALAALQNHWNSWITEDDFEAIAAAGLNHVRLPIGYWAFAVGPGEPYITGQLDYLDKAITWASNHNLKLIVDLHGAPGSQNGFDNSGQKMSYPTWQSNQTNVDRTNDIIKTIVSMVDSEYETVPIIAPLNEPAGYDGDQMLSVVKQYWQDSYPGGSSTESNTVELIHDAFQDLSYWDGFMVDGYDGVAMDTHIYQMFTDEQVAYNYSQHISEACSHGSSLADFDLWIIVGEWTPASTDCATWLNGRGTGARYDGTLSGTTAVGSCTGKTGNATTFSTEYKQFMRQYWEAQVISYEKGSGWIQWTWKAENADDWSYQAGLEYGWIPQNPTNLEYPNICD</sequence>
<evidence type="ECO:0000313" key="8">
    <source>
        <dbReference type="Proteomes" id="UP000719766"/>
    </source>
</evidence>
<name>A0A9P7DJI0_9AGAM</name>
<evidence type="ECO:0000313" key="7">
    <source>
        <dbReference type="EMBL" id="KAG1795710.1"/>
    </source>
</evidence>
<dbReference type="Proteomes" id="UP000719766">
    <property type="component" value="Unassembled WGS sequence"/>
</dbReference>
<proteinExistence type="inferred from homology"/>
<dbReference type="OrthoDB" id="62120at2759"/>
<accession>A0A9P7DJI0</accession>
<protein>
    <submittedName>
        <fullName evidence="7">Glycoside hydrolase family 5 protein</fullName>
    </submittedName>
</protein>
<feature type="chain" id="PRO_5040325009" evidence="5">
    <location>
        <begin position="24"/>
        <end position="414"/>
    </location>
</feature>
<dbReference type="Gene3D" id="3.20.20.80">
    <property type="entry name" value="Glycosidases"/>
    <property type="match status" value="1"/>
</dbReference>
<feature type="domain" description="Glycoside hydrolase family 5" evidence="6">
    <location>
        <begin position="75"/>
        <end position="225"/>
    </location>
</feature>
<dbReference type="GO" id="GO:0005576">
    <property type="term" value="C:extracellular region"/>
    <property type="evidence" value="ECO:0007669"/>
    <property type="project" value="TreeGrafter"/>
</dbReference>
<dbReference type="Pfam" id="PF00150">
    <property type="entry name" value="Cellulase"/>
    <property type="match status" value="1"/>
</dbReference>
<evidence type="ECO:0000256" key="2">
    <source>
        <dbReference type="ARBA" id="ARBA00022801"/>
    </source>
</evidence>
<dbReference type="RefSeq" id="XP_041161464.1">
    <property type="nucleotide sequence ID" value="XM_041306400.1"/>
</dbReference>
<dbReference type="GeneID" id="64600164"/>
<dbReference type="EMBL" id="JABBWE010000021">
    <property type="protein sequence ID" value="KAG1795710.1"/>
    <property type="molecule type" value="Genomic_DNA"/>
</dbReference>
<keyword evidence="3 4" id="KW-0326">Glycosidase</keyword>
<dbReference type="InterPro" id="IPR001547">
    <property type="entry name" value="Glyco_hydro_5"/>
</dbReference>
<evidence type="ECO:0000256" key="3">
    <source>
        <dbReference type="ARBA" id="ARBA00023295"/>
    </source>
</evidence>
<dbReference type="PANTHER" id="PTHR31297:SF42">
    <property type="entry name" value="GLYCOSIDE HYDROLASE FAMILY 5 DOMAIN-CONTAINING PROTEIN"/>
    <property type="match status" value="1"/>
</dbReference>
<reference evidence="7" key="1">
    <citation type="journal article" date="2020" name="New Phytol.">
        <title>Comparative genomics reveals dynamic genome evolution in host specialist ectomycorrhizal fungi.</title>
        <authorList>
            <person name="Lofgren L.A."/>
            <person name="Nguyen N.H."/>
            <person name="Vilgalys R."/>
            <person name="Ruytinx J."/>
            <person name="Liao H.L."/>
            <person name="Branco S."/>
            <person name="Kuo A."/>
            <person name="LaButti K."/>
            <person name="Lipzen A."/>
            <person name="Andreopoulos W."/>
            <person name="Pangilinan J."/>
            <person name="Riley R."/>
            <person name="Hundley H."/>
            <person name="Na H."/>
            <person name="Barry K."/>
            <person name="Grigoriev I.V."/>
            <person name="Stajich J.E."/>
            <person name="Kennedy P.G."/>
        </authorList>
    </citation>
    <scope>NUCLEOTIDE SEQUENCE</scope>
    <source>
        <strain evidence="7">S12</strain>
    </source>
</reference>
<keyword evidence="2 4" id="KW-0378">Hydrolase</keyword>
<dbReference type="GO" id="GO:0009251">
    <property type="term" value="P:glucan catabolic process"/>
    <property type="evidence" value="ECO:0007669"/>
    <property type="project" value="TreeGrafter"/>
</dbReference>